<keyword evidence="2" id="KW-1185">Reference proteome</keyword>
<evidence type="ECO:0008006" key="3">
    <source>
        <dbReference type="Google" id="ProtNLM"/>
    </source>
</evidence>
<dbReference type="OrthoDB" id="119700at2"/>
<sequence>MPKGGHSFLITVTPLGDERPAFSFSHVNHDDIIAIAGRVQAGSGLAPDIAAATAIGLKLLSEAMLRERQDPLFDPLRAPIREFTGALKARISASETSA</sequence>
<comment type="caution">
    <text evidence="1">The sequence shown here is derived from an EMBL/GenBank/DDBJ whole genome shotgun (WGS) entry which is preliminary data.</text>
</comment>
<evidence type="ECO:0000313" key="2">
    <source>
        <dbReference type="Proteomes" id="UP000244162"/>
    </source>
</evidence>
<evidence type="ECO:0000313" key="1">
    <source>
        <dbReference type="EMBL" id="PTQ07432.1"/>
    </source>
</evidence>
<dbReference type="RefSeq" id="WP_107970172.1">
    <property type="nucleotide sequence ID" value="NZ_NWBU01000018.1"/>
</dbReference>
<dbReference type="InterPro" id="IPR038194">
    <property type="entry name" value="DUF3861_sf"/>
</dbReference>
<organism evidence="1 2">
    <name type="scientific">Sphingomonas oleivorans</name>
    <dbReference type="NCBI Taxonomy" id="1735121"/>
    <lineage>
        <taxon>Bacteria</taxon>
        <taxon>Pseudomonadati</taxon>
        <taxon>Pseudomonadota</taxon>
        <taxon>Alphaproteobacteria</taxon>
        <taxon>Sphingomonadales</taxon>
        <taxon>Sphingomonadaceae</taxon>
        <taxon>Sphingomonas</taxon>
    </lineage>
</organism>
<reference evidence="1 2" key="1">
    <citation type="submission" date="2017-09" db="EMBL/GenBank/DDBJ databases">
        <title>Sphingomonas panjinensis sp.nov., isolated from oil-contaminated soil.</title>
        <authorList>
            <person name="Wang L."/>
            <person name="Chen L."/>
        </authorList>
    </citation>
    <scope>NUCLEOTIDE SEQUENCE [LARGE SCALE GENOMIC DNA]</scope>
    <source>
        <strain evidence="1 2">FW-11</strain>
    </source>
</reference>
<dbReference type="EMBL" id="NWBU01000018">
    <property type="protein sequence ID" value="PTQ07432.1"/>
    <property type="molecule type" value="Genomic_DNA"/>
</dbReference>
<dbReference type="Gene3D" id="3.10.20.850">
    <property type="entry name" value="Protein of unknown function DUF3861"/>
    <property type="match status" value="1"/>
</dbReference>
<accession>A0A2T5FTN8</accession>
<dbReference type="InterPro" id="IPR024476">
    <property type="entry name" value="DUF3861"/>
</dbReference>
<dbReference type="Proteomes" id="UP000244162">
    <property type="component" value="Unassembled WGS sequence"/>
</dbReference>
<protein>
    <recommendedName>
        <fullName evidence="3">DUF3861 domain-containing protein</fullName>
    </recommendedName>
</protein>
<dbReference type="AlphaFoldDB" id="A0A2T5FTN8"/>
<proteinExistence type="predicted"/>
<name>A0A2T5FTN8_9SPHN</name>
<dbReference type="Pfam" id="PF12977">
    <property type="entry name" value="DUF3861"/>
    <property type="match status" value="1"/>
</dbReference>
<gene>
    <name evidence="1" type="ORF">CLG96_17995</name>
</gene>